<feature type="signal peptide" evidence="2">
    <location>
        <begin position="1"/>
        <end position="24"/>
    </location>
</feature>
<dbReference type="PANTHER" id="PTHR35274">
    <property type="entry name" value="E6-LIKE PROTEIN"/>
    <property type="match status" value="1"/>
</dbReference>
<organism evidence="3 4">
    <name type="scientific">Lithospermum erythrorhizon</name>
    <name type="common">Purple gromwell</name>
    <name type="synonym">Lithospermum officinale var. erythrorhizon</name>
    <dbReference type="NCBI Taxonomy" id="34254"/>
    <lineage>
        <taxon>Eukaryota</taxon>
        <taxon>Viridiplantae</taxon>
        <taxon>Streptophyta</taxon>
        <taxon>Embryophyta</taxon>
        <taxon>Tracheophyta</taxon>
        <taxon>Spermatophyta</taxon>
        <taxon>Magnoliopsida</taxon>
        <taxon>eudicotyledons</taxon>
        <taxon>Gunneridae</taxon>
        <taxon>Pentapetalae</taxon>
        <taxon>asterids</taxon>
        <taxon>lamiids</taxon>
        <taxon>Boraginales</taxon>
        <taxon>Boraginaceae</taxon>
        <taxon>Boraginoideae</taxon>
        <taxon>Lithospermeae</taxon>
        <taxon>Lithospermum</taxon>
    </lineage>
</organism>
<gene>
    <name evidence="3" type="ORF">LIER_39800</name>
</gene>
<dbReference type="Proteomes" id="UP001454036">
    <property type="component" value="Unassembled WGS sequence"/>
</dbReference>
<accession>A0AAV3QNX7</accession>
<dbReference type="PANTHER" id="PTHR35274:SF5">
    <property type="entry name" value="PROTEIN E6-LIKE"/>
    <property type="match status" value="1"/>
</dbReference>
<evidence type="ECO:0000256" key="2">
    <source>
        <dbReference type="SAM" id="SignalP"/>
    </source>
</evidence>
<sequence>MAHSATHFSFFLLLVLFHSPQTQARFGNFYDQLPDSPFQSPSPSPMINEISQPPSLFSPSPSPVFEADMSPVQAPEEEISEAPMVSEIAPTPVFEGVISEAPMVSEVAPTSVQTIDNAYGLYGSSDFSNQVFNKKTTEKVTNNGAVDVDDDDEGFSNEGFNKKTTEKATNNVGVDVDDEGEEDDAFLSNGFNTKNFKEVNNYNQNGYNNLPSNTNYFKNGGFVENYNENVVNYNAVPVSHFNNRGFNDNSNEDGFVGREGMSDTRFMQNGKYSYDVRNGNKYQNDGYESVNKDINNEGSYYGDRTKYEFDSMDEYEREQGYPDNQKYYSP</sequence>
<dbReference type="EMBL" id="BAABME010021895">
    <property type="protein sequence ID" value="GAA0164495.1"/>
    <property type="molecule type" value="Genomic_DNA"/>
</dbReference>
<comment type="caution">
    <text evidence="3">The sequence shown here is derived from an EMBL/GenBank/DDBJ whole genome shotgun (WGS) entry which is preliminary data.</text>
</comment>
<feature type="region of interest" description="Disordered" evidence="1">
    <location>
        <begin position="284"/>
        <end position="305"/>
    </location>
</feature>
<feature type="chain" id="PRO_5043943482" evidence="2">
    <location>
        <begin position="25"/>
        <end position="330"/>
    </location>
</feature>
<name>A0AAV3QNX7_LITER</name>
<keyword evidence="4" id="KW-1185">Reference proteome</keyword>
<proteinExistence type="predicted"/>
<evidence type="ECO:0000256" key="1">
    <source>
        <dbReference type="SAM" id="MobiDB-lite"/>
    </source>
</evidence>
<evidence type="ECO:0000313" key="4">
    <source>
        <dbReference type="Proteomes" id="UP001454036"/>
    </source>
</evidence>
<protein>
    <submittedName>
        <fullName evidence="3">Uncharacterized protein</fullName>
    </submittedName>
</protein>
<evidence type="ECO:0000313" key="3">
    <source>
        <dbReference type="EMBL" id="GAA0164495.1"/>
    </source>
</evidence>
<reference evidence="3 4" key="1">
    <citation type="submission" date="2024-01" db="EMBL/GenBank/DDBJ databases">
        <title>The complete chloroplast genome sequence of Lithospermum erythrorhizon: insights into the phylogenetic relationship among Boraginaceae species and the maternal lineages of purple gromwells.</title>
        <authorList>
            <person name="Okada T."/>
            <person name="Watanabe K."/>
        </authorList>
    </citation>
    <scope>NUCLEOTIDE SEQUENCE [LARGE SCALE GENOMIC DNA]</scope>
</reference>
<feature type="region of interest" description="Disordered" evidence="1">
    <location>
        <begin position="311"/>
        <end position="330"/>
    </location>
</feature>
<keyword evidence="2" id="KW-0732">Signal</keyword>
<dbReference type="AlphaFoldDB" id="A0AAV3QNX7"/>
<dbReference type="InterPro" id="IPR040290">
    <property type="entry name" value="Prot_E6-like"/>
</dbReference>